<comment type="caution">
    <text evidence="9">The sequence shown here is derived from an EMBL/GenBank/DDBJ whole genome shotgun (WGS) entry which is preliminary data.</text>
</comment>
<evidence type="ECO:0000256" key="4">
    <source>
        <dbReference type="ARBA" id="ARBA00022982"/>
    </source>
</evidence>
<dbReference type="Gene3D" id="3.30.70.20">
    <property type="match status" value="1"/>
</dbReference>
<dbReference type="PRINTS" id="PR00352">
    <property type="entry name" value="3FE4SFRDOXIN"/>
</dbReference>
<evidence type="ECO:0000256" key="5">
    <source>
        <dbReference type="ARBA" id="ARBA00023004"/>
    </source>
</evidence>
<evidence type="ECO:0000313" key="10">
    <source>
        <dbReference type="Proteomes" id="UP001501570"/>
    </source>
</evidence>
<protein>
    <recommendedName>
        <fullName evidence="8">Ferredoxin</fullName>
    </recommendedName>
</protein>
<dbReference type="Pfam" id="PF13370">
    <property type="entry name" value="Fer4_13"/>
    <property type="match status" value="1"/>
</dbReference>
<dbReference type="EMBL" id="BAABJQ010000014">
    <property type="protein sequence ID" value="GAA5190376.1"/>
    <property type="molecule type" value="Genomic_DNA"/>
</dbReference>
<keyword evidence="2 8" id="KW-0813">Transport</keyword>
<dbReference type="PANTHER" id="PTHR36923:SF3">
    <property type="entry name" value="FERREDOXIN"/>
    <property type="match status" value="1"/>
</dbReference>
<keyword evidence="6 8" id="KW-0411">Iron-sulfur</keyword>
<organism evidence="9 10">
    <name type="scientific">Rugosimonospora acidiphila</name>
    <dbReference type="NCBI Taxonomy" id="556531"/>
    <lineage>
        <taxon>Bacteria</taxon>
        <taxon>Bacillati</taxon>
        <taxon>Actinomycetota</taxon>
        <taxon>Actinomycetes</taxon>
        <taxon>Micromonosporales</taxon>
        <taxon>Micromonosporaceae</taxon>
        <taxon>Rugosimonospora</taxon>
    </lineage>
</organism>
<dbReference type="InterPro" id="IPR001080">
    <property type="entry name" value="3Fe4S_ferredoxin"/>
</dbReference>
<keyword evidence="10" id="KW-1185">Reference proteome</keyword>
<comment type="cofactor">
    <cofactor evidence="1">
        <name>[3Fe-4S] cluster</name>
        <dbReference type="ChEBI" id="CHEBI:21137"/>
    </cofactor>
</comment>
<sequence length="65" mass="7043">MHIVLDPDLCQAYGNCLLAAPDVFELTEATPVVIVRQANPGEDLRAEVEEAVRSCPVQALTLEHA</sequence>
<gene>
    <name evidence="9" type="ORF">GCM10023322_45360</name>
</gene>
<accession>A0ABP9S2V1</accession>
<dbReference type="SUPFAM" id="SSF54862">
    <property type="entry name" value="4Fe-4S ferredoxins"/>
    <property type="match status" value="1"/>
</dbReference>
<evidence type="ECO:0000313" key="9">
    <source>
        <dbReference type="EMBL" id="GAA5190376.1"/>
    </source>
</evidence>
<keyword evidence="4 8" id="KW-0249">Electron transport</keyword>
<keyword evidence="3 8" id="KW-0479">Metal-binding</keyword>
<evidence type="ECO:0000256" key="6">
    <source>
        <dbReference type="ARBA" id="ARBA00023014"/>
    </source>
</evidence>
<evidence type="ECO:0000256" key="3">
    <source>
        <dbReference type="ARBA" id="ARBA00022723"/>
    </source>
</evidence>
<dbReference type="Proteomes" id="UP001501570">
    <property type="component" value="Unassembled WGS sequence"/>
</dbReference>
<dbReference type="InterPro" id="IPR051269">
    <property type="entry name" value="Fe-S_cluster_ET"/>
</dbReference>
<dbReference type="RefSeq" id="WP_345632608.1">
    <property type="nucleotide sequence ID" value="NZ_BAABJQ010000014.1"/>
</dbReference>
<evidence type="ECO:0000256" key="2">
    <source>
        <dbReference type="ARBA" id="ARBA00022448"/>
    </source>
</evidence>
<evidence type="ECO:0000256" key="7">
    <source>
        <dbReference type="ARBA" id="ARBA00023291"/>
    </source>
</evidence>
<keyword evidence="5 8" id="KW-0408">Iron</keyword>
<reference evidence="10" key="1">
    <citation type="journal article" date="2019" name="Int. J. Syst. Evol. Microbiol.">
        <title>The Global Catalogue of Microorganisms (GCM) 10K type strain sequencing project: providing services to taxonomists for standard genome sequencing and annotation.</title>
        <authorList>
            <consortium name="The Broad Institute Genomics Platform"/>
            <consortium name="The Broad Institute Genome Sequencing Center for Infectious Disease"/>
            <person name="Wu L."/>
            <person name="Ma J."/>
        </authorList>
    </citation>
    <scope>NUCLEOTIDE SEQUENCE [LARGE SCALE GENOMIC DNA]</scope>
    <source>
        <strain evidence="10">JCM 18304</strain>
    </source>
</reference>
<name>A0ABP9S2V1_9ACTN</name>
<comment type="function">
    <text evidence="8">Ferredoxins are iron-sulfur proteins that transfer electrons in a wide variety of metabolic reactions.</text>
</comment>
<keyword evidence="7" id="KW-0003">3Fe-4S</keyword>
<evidence type="ECO:0000256" key="1">
    <source>
        <dbReference type="ARBA" id="ARBA00001927"/>
    </source>
</evidence>
<evidence type="ECO:0000256" key="8">
    <source>
        <dbReference type="RuleBase" id="RU368020"/>
    </source>
</evidence>
<dbReference type="PANTHER" id="PTHR36923">
    <property type="entry name" value="FERREDOXIN"/>
    <property type="match status" value="1"/>
</dbReference>
<proteinExistence type="predicted"/>